<gene>
    <name evidence="3" type="ORF">DFJ69_2713</name>
</gene>
<accession>A0A3D9SN12</accession>
<reference evidence="3 4" key="1">
    <citation type="submission" date="2018-08" db="EMBL/GenBank/DDBJ databases">
        <title>Sequencing the genomes of 1000 actinobacteria strains.</title>
        <authorList>
            <person name="Klenk H.-P."/>
        </authorList>
    </citation>
    <scope>NUCLEOTIDE SEQUENCE [LARGE SCALE GENOMIC DNA]</scope>
    <source>
        <strain evidence="3 4">DSM 43927</strain>
    </source>
</reference>
<name>A0A3D9SN12_9ACTN</name>
<feature type="region of interest" description="Disordered" evidence="1">
    <location>
        <begin position="69"/>
        <end position="113"/>
    </location>
</feature>
<evidence type="ECO:0000313" key="3">
    <source>
        <dbReference type="EMBL" id="REE97248.1"/>
    </source>
</evidence>
<dbReference type="Pfam" id="PF18065">
    <property type="entry name" value="PatG_C"/>
    <property type="match status" value="1"/>
</dbReference>
<protein>
    <recommendedName>
        <fullName evidence="2">PatG C-terminal domain-containing protein</fullName>
    </recommendedName>
</protein>
<feature type="domain" description="PatG C-terminal" evidence="2">
    <location>
        <begin position="256"/>
        <end position="365"/>
    </location>
</feature>
<dbReference type="AlphaFoldDB" id="A0A3D9SN12"/>
<dbReference type="InterPro" id="IPR040636">
    <property type="entry name" value="PatG_C"/>
</dbReference>
<sequence>MTTAVPGNPPQPTLARADSIAVLRQPSGAPPESAATAMPGAGQGDAPYVQFGQVTHAGPAVSGVQTAQPGAQAGRVAEQGGGMAAGSGCSSCAGDSASHSHAHPPAASAPQEPPTFVYAIGRIEPRFPGLGIEKEFAQATGRAATAGLSDRQAAHAVLTDPANRYLVRQLCWVLTIEGLDTYVLRPRDGGDLDMLVEAVRPSAGRQDVDVVVGFLGPLAGPEVCNGLVAPQLAFDQVYSFDTASFLAAIPRPEELDEEQFRASAGDLFARIGQLADNTGATDEHRALNYLAVRYPAIYARAAQQFARDTALTNVEVRPSRLAGIRKIVNVVFTYTHRATAVPERFAVKVDVTEEFPFLVSDLAPYYDR</sequence>
<evidence type="ECO:0000256" key="1">
    <source>
        <dbReference type="SAM" id="MobiDB-lite"/>
    </source>
</evidence>
<comment type="caution">
    <text evidence="3">The sequence shown here is derived from an EMBL/GenBank/DDBJ whole genome shotgun (WGS) entry which is preliminary data.</text>
</comment>
<dbReference type="Proteomes" id="UP000256661">
    <property type="component" value="Unassembled WGS sequence"/>
</dbReference>
<organism evidence="3 4">
    <name type="scientific">Thermomonospora umbrina</name>
    <dbReference type="NCBI Taxonomy" id="111806"/>
    <lineage>
        <taxon>Bacteria</taxon>
        <taxon>Bacillati</taxon>
        <taxon>Actinomycetota</taxon>
        <taxon>Actinomycetes</taxon>
        <taxon>Streptosporangiales</taxon>
        <taxon>Thermomonosporaceae</taxon>
        <taxon>Thermomonospora</taxon>
    </lineage>
</organism>
<proteinExistence type="predicted"/>
<evidence type="ECO:0000259" key="2">
    <source>
        <dbReference type="Pfam" id="PF18065"/>
    </source>
</evidence>
<evidence type="ECO:0000313" key="4">
    <source>
        <dbReference type="Proteomes" id="UP000256661"/>
    </source>
</evidence>
<keyword evidence="4" id="KW-1185">Reference proteome</keyword>
<feature type="region of interest" description="Disordered" evidence="1">
    <location>
        <begin position="23"/>
        <end position="46"/>
    </location>
</feature>
<dbReference type="EMBL" id="QTTT01000001">
    <property type="protein sequence ID" value="REE97248.1"/>
    <property type="molecule type" value="Genomic_DNA"/>
</dbReference>
<feature type="compositionally biased region" description="Low complexity" evidence="1">
    <location>
        <begin position="86"/>
        <end position="110"/>
    </location>
</feature>